<organism evidence="2 3">
    <name type="scientific">Globodera pallida</name>
    <name type="common">Potato cyst nematode worm</name>
    <name type="synonym">Heterodera pallida</name>
    <dbReference type="NCBI Taxonomy" id="36090"/>
    <lineage>
        <taxon>Eukaryota</taxon>
        <taxon>Metazoa</taxon>
        <taxon>Ecdysozoa</taxon>
        <taxon>Nematoda</taxon>
        <taxon>Chromadorea</taxon>
        <taxon>Rhabditida</taxon>
        <taxon>Tylenchina</taxon>
        <taxon>Tylenchomorpha</taxon>
        <taxon>Tylenchoidea</taxon>
        <taxon>Heteroderidae</taxon>
        <taxon>Heteroderinae</taxon>
        <taxon>Globodera</taxon>
    </lineage>
</organism>
<reference evidence="3" key="3">
    <citation type="submission" date="2016-06" db="UniProtKB">
        <authorList>
            <consortium name="WormBaseParasite"/>
        </authorList>
    </citation>
    <scope>IDENTIFICATION</scope>
</reference>
<evidence type="ECO:0000313" key="3">
    <source>
        <dbReference type="WBParaSite" id="GPLIN_000921600"/>
    </source>
</evidence>
<feature type="region of interest" description="Disordered" evidence="1">
    <location>
        <begin position="1"/>
        <end position="23"/>
    </location>
</feature>
<dbReference type="WBParaSite" id="GPLIN_000921600">
    <property type="protein sequence ID" value="GPLIN_000921600"/>
    <property type="gene ID" value="GPLIN_000921600"/>
</dbReference>
<accession>A0A183C8M0</accession>
<dbReference type="Proteomes" id="UP000050741">
    <property type="component" value="Unassembled WGS sequence"/>
</dbReference>
<evidence type="ECO:0000256" key="1">
    <source>
        <dbReference type="SAM" id="MobiDB-lite"/>
    </source>
</evidence>
<dbReference type="AlphaFoldDB" id="A0A183C8M0"/>
<protein>
    <submittedName>
        <fullName evidence="3">Uncharacterized protein</fullName>
    </submittedName>
</protein>
<name>A0A183C8M0_GLOPA</name>
<sequence>MDPQRHSKCTSLSTPSQSLNITQGVLCGPGDQRQLQQQQQNGFNSAGGEEPIWKRAIGSPPPAVMLLNETGTNIEPELPSCCEQKLQETVTLKAKLQ</sequence>
<reference evidence="2" key="2">
    <citation type="submission" date="2014-05" db="EMBL/GenBank/DDBJ databases">
        <title>The genome and life-stage specific transcriptomes of Globodera pallida elucidate key aspects of plant parasitism by a cyst nematode.</title>
        <authorList>
            <person name="Cotton J.A."/>
            <person name="Lilley C.J."/>
            <person name="Jones L.M."/>
            <person name="Kikuchi T."/>
            <person name="Reid A.J."/>
            <person name="Thorpe P."/>
            <person name="Tsai I.J."/>
            <person name="Beasley H."/>
            <person name="Blok V."/>
            <person name="Cock P.J.A."/>
            <person name="Van den Akker S.E."/>
            <person name="Holroyd N."/>
            <person name="Hunt M."/>
            <person name="Mantelin S."/>
            <person name="Naghra H."/>
            <person name="Pain A."/>
            <person name="Palomares-Rius J.E."/>
            <person name="Zarowiecki M."/>
            <person name="Berriman M."/>
            <person name="Jones J.T."/>
            <person name="Urwin P.E."/>
        </authorList>
    </citation>
    <scope>NUCLEOTIDE SEQUENCE [LARGE SCALE GENOMIC DNA]</scope>
    <source>
        <strain evidence="2">Lindley</strain>
    </source>
</reference>
<feature type="compositionally biased region" description="Polar residues" evidence="1">
    <location>
        <begin position="9"/>
        <end position="23"/>
    </location>
</feature>
<proteinExistence type="predicted"/>
<keyword evidence="2" id="KW-1185">Reference proteome</keyword>
<reference evidence="2" key="1">
    <citation type="submission" date="2013-12" db="EMBL/GenBank/DDBJ databases">
        <authorList>
            <person name="Aslett M."/>
        </authorList>
    </citation>
    <scope>NUCLEOTIDE SEQUENCE [LARGE SCALE GENOMIC DNA]</scope>
    <source>
        <strain evidence="2">Lindley</strain>
    </source>
</reference>
<evidence type="ECO:0000313" key="2">
    <source>
        <dbReference type="Proteomes" id="UP000050741"/>
    </source>
</evidence>